<dbReference type="PANTHER" id="PTHR13806">
    <property type="entry name" value="FLOTILLIN-RELATED"/>
    <property type="match status" value="1"/>
</dbReference>
<organism evidence="5 6">
    <name type="scientific">Clavelina lepadiformis</name>
    <name type="common">Light-bulb sea squirt</name>
    <name type="synonym">Ascidia lepadiformis</name>
    <dbReference type="NCBI Taxonomy" id="159417"/>
    <lineage>
        <taxon>Eukaryota</taxon>
        <taxon>Metazoa</taxon>
        <taxon>Chordata</taxon>
        <taxon>Tunicata</taxon>
        <taxon>Ascidiacea</taxon>
        <taxon>Aplousobranchia</taxon>
        <taxon>Clavelinidae</taxon>
        <taxon>Clavelina</taxon>
    </lineage>
</organism>
<gene>
    <name evidence="5" type="ORF">CVLEPA_LOCUS10212</name>
</gene>
<dbReference type="Pfam" id="PF01145">
    <property type="entry name" value="Band_7"/>
    <property type="match status" value="1"/>
</dbReference>
<dbReference type="InterPro" id="IPR001107">
    <property type="entry name" value="Band_7"/>
</dbReference>
<evidence type="ECO:0000313" key="6">
    <source>
        <dbReference type="Proteomes" id="UP001642483"/>
    </source>
</evidence>
<dbReference type="InterPro" id="IPR027705">
    <property type="entry name" value="Flotillin_fam"/>
</dbReference>
<dbReference type="EMBL" id="CAWYQH010000068">
    <property type="protein sequence ID" value="CAK8679976.1"/>
    <property type="molecule type" value="Genomic_DNA"/>
</dbReference>
<dbReference type="SUPFAM" id="SSF117892">
    <property type="entry name" value="Band 7/SPFH domain"/>
    <property type="match status" value="1"/>
</dbReference>
<dbReference type="InterPro" id="IPR036013">
    <property type="entry name" value="Band_7/SPFH_dom_sf"/>
</dbReference>
<reference evidence="5 6" key="1">
    <citation type="submission" date="2024-02" db="EMBL/GenBank/DDBJ databases">
        <authorList>
            <person name="Daric V."/>
            <person name="Darras S."/>
        </authorList>
    </citation>
    <scope>NUCLEOTIDE SEQUENCE [LARGE SCALE GENOMIC DNA]</scope>
</reference>
<evidence type="ECO:0000313" key="5">
    <source>
        <dbReference type="EMBL" id="CAK8679976.1"/>
    </source>
</evidence>
<comment type="subcellular location">
    <subcellularLocation>
        <location evidence="3">Membrane</location>
    </subcellularLocation>
    <subcellularLocation>
        <location evidence="3">Endosome</location>
    </subcellularLocation>
</comment>
<evidence type="ECO:0000256" key="2">
    <source>
        <dbReference type="ARBA" id="ARBA00023136"/>
    </source>
</evidence>
<dbReference type="Gene3D" id="3.30.479.30">
    <property type="entry name" value="Band 7 domain"/>
    <property type="match status" value="1"/>
</dbReference>
<feature type="domain" description="Band 7" evidence="4">
    <location>
        <begin position="85"/>
        <end position="263"/>
    </location>
</feature>
<comment type="subunit">
    <text evidence="3">Heterooligomeric complex.</text>
</comment>
<keyword evidence="6" id="KW-1185">Reference proteome</keyword>
<dbReference type="CDD" id="cd03399">
    <property type="entry name" value="SPFH_flotillin"/>
    <property type="match status" value="1"/>
</dbReference>
<dbReference type="PANTHER" id="PTHR13806:SF46">
    <property type="entry name" value="FLOTILLIN-1-RELATED"/>
    <property type="match status" value="1"/>
</dbReference>
<sequence>MGFETCGPNEAMVVAGCGHSRPLMVPGGRIWVWPVIQQLQRISLNTMTLQIHSKEVNTSKGVPISCIGIAQVKIQGQNQDMLANACMQFLGKTEQEIHNIALETLEGHQRAIMGNMTVEEIYQDRKKFAKQVFEVASSDLIQMGITVVSYTLKDITDNEGYLAALGKTRTAQVHRDAKIGEAESRRDAGIKEAIANQERLKVRYENDTEIAKAKRDYELKKAAYDIEVEAKRAESELAYDLQAAISKQAIKEAEMQIRVEERAKQIQVQDQEILRREKELTAQVKKPAEAEKYRLETIAEAERNKVILEAEAAAEAVRVKGEAEAFAIEAKATAEAEQMVKKADAWKEYQEAAMVDMVLATLPKVAAEVAAPLSNAKKVTMVTSGKGDVGAAKLTGEVLDVVAKLPLMVENLTGINISKAMKIKK</sequence>
<evidence type="ECO:0000256" key="1">
    <source>
        <dbReference type="ARBA" id="ARBA00007161"/>
    </source>
</evidence>
<comment type="similarity">
    <text evidence="1 3">Belongs to the band 7/mec-2 family. Flotillin subfamily.</text>
</comment>
<comment type="caution">
    <text evidence="5">The sequence shown here is derived from an EMBL/GenBank/DDBJ whole genome shotgun (WGS) entry which is preliminary data.</text>
</comment>
<protein>
    <recommendedName>
        <fullName evidence="3">Flotillin</fullName>
    </recommendedName>
</protein>
<evidence type="ECO:0000256" key="3">
    <source>
        <dbReference type="RuleBase" id="RU366054"/>
    </source>
</evidence>
<dbReference type="Proteomes" id="UP001642483">
    <property type="component" value="Unassembled WGS sequence"/>
</dbReference>
<name>A0ABP0FK20_CLALP</name>
<dbReference type="SMART" id="SM00244">
    <property type="entry name" value="PHB"/>
    <property type="match status" value="1"/>
</dbReference>
<keyword evidence="2 3" id="KW-0472">Membrane</keyword>
<proteinExistence type="inferred from homology"/>
<accession>A0ABP0FK20</accession>
<evidence type="ECO:0000259" key="4">
    <source>
        <dbReference type="SMART" id="SM00244"/>
    </source>
</evidence>